<evidence type="ECO:0000313" key="1">
    <source>
        <dbReference type="EMBL" id="KAB1331217.1"/>
    </source>
</evidence>
<protein>
    <submittedName>
        <fullName evidence="1">Uncharacterized protein</fullName>
    </submittedName>
</protein>
<sequence length="221" mass="23904">MKFRKKQVGGFRSICTGSPAIGVVGGFNLNKEKVNYPVGVIIPSASLAEYDETSSRQVVVLKASRVVAIDVTDAKKVSLQNDEFLSPIFMVGDHVAMNDSGNFEDTASITKIINDRNGFVIVLDKAIAGLKVGDALFEVIEGTAEGESKAPAVFPIEHPQGITVGAEPMGTYIGLDEVSVDVAINSKGEMYYKRRIPPIPEKFIQGMCLKDNPNIQFTDSY</sequence>
<organism evidence="1 2">
    <name type="scientific">Bacteroides ovatus</name>
    <dbReference type="NCBI Taxonomy" id="28116"/>
    <lineage>
        <taxon>Bacteria</taxon>
        <taxon>Pseudomonadati</taxon>
        <taxon>Bacteroidota</taxon>
        <taxon>Bacteroidia</taxon>
        <taxon>Bacteroidales</taxon>
        <taxon>Bacteroidaceae</taxon>
        <taxon>Bacteroides</taxon>
    </lineage>
</organism>
<accession>A0A6A1XPK1</accession>
<dbReference type="Proteomes" id="UP000375690">
    <property type="component" value="Unassembled WGS sequence"/>
</dbReference>
<dbReference type="AlphaFoldDB" id="A0A6A1XPK1"/>
<reference evidence="1 2" key="1">
    <citation type="journal article" date="2019" name="Nat. Med.">
        <title>A library of human gut bacterial isolates paired with longitudinal multiomics data enables mechanistic microbiome research.</title>
        <authorList>
            <person name="Poyet M."/>
            <person name="Groussin M."/>
            <person name="Gibbons S.M."/>
            <person name="Avila-Pacheco J."/>
            <person name="Jiang X."/>
            <person name="Kearney S.M."/>
            <person name="Perrotta A.R."/>
            <person name="Berdy B."/>
            <person name="Zhao S."/>
            <person name="Lieberman T.D."/>
            <person name="Swanson P.K."/>
            <person name="Smith M."/>
            <person name="Roesemann S."/>
            <person name="Alexander J.E."/>
            <person name="Rich S.A."/>
            <person name="Livny J."/>
            <person name="Vlamakis H."/>
            <person name="Clish C."/>
            <person name="Bullock K."/>
            <person name="Deik A."/>
            <person name="Scott J."/>
            <person name="Pierce K.A."/>
            <person name="Xavier R.J."/>
            <person name="Alm E.J."/>
        </authorList>
    </citation>
    <scope>NUCLEOTIDE SEQUENCE [LARGE SCALE GENOMIC DNA]</scope>
    <source>
        <strain evidence="1 2">BIOML-A2</strain>
    </source>
</reference>
<gene>
    <name evidence="1" type="ORF">F3B53_00155</name>
</gene>
<dbReference type="EMBL" id="VWFC01000001">
    <property type="protein sequence ID" value="KAB1331217.1"/>
    <property type="molecule type" value="Genomic_DNA"/>
</dbReference>
<comment type="caution">
    <text evidence="1">The sequence shown here is derived from an EMBL/GenBank/DDBJ whole genome shotgun (WGS) entry which is preliminary data.</text>
</comment>
<name>A0A6A1XPK1_BACOV</name>
<evidence type="ECO:0000313" key="2">
    <source>
        <dbReference type="Proteomes" id="UP000375690"/>
    </source>
</evidence>
<dbReference type="RefSeq" id="WP_272196902.1">
    <property type="nucleotide sequence ID" value="NZ_CP113514.1"/>
</dbReference>
<proteinExistence type="predicted"/>